<evidence type="ECO:0008006" key="3">
    <source>
        <dbReference type="Google" id="ProtNLM"/>
    </source>
</evidence>
<sequence>MSTMIGVLVHSQHQERLRESARSPADVALRWATYREPPQVPDSLRELLAAEPAGLLLDAQATDTARELLPDWLPVGTLRPTTADLALAFARMRALFPQHHTASVDGFTQAEVDEIARALDLTATAADGPVSELVARHREALRGGAVTFTARPEVDEELGADAAVIALEPTAGAIRAALRELLSQVDVWHAEGLRTAVGLFQVRDGDDSARSRAGLREILLRDPALSGAWVENHGRRGLIVFAHQALLERATQAWRAVPALQDAQRELGVRAAAGFGIGTSVRAGASLAERALVRAAAEEQPCGFLVQDSGTIIGPIGGGHRTRYSYRDHGAALERLAAEAGLSATTLSRLVALEREVRGRALAPSDLAALLGITDPSGRRLIRKLQAADLVTSEGSAHATRRGRPTRLYRLRLTDMLDSSA</sequence>
<dbReference type="InterPro" id="IPR036390">
    <property type="entry name" value="WH_DNA-bd_sf"/>
</dbReference>
<keyword evidence="2" id="KW-1185">Reference proteome</keyword>
<dbReference type="RefSeq" id="WP_380664213.1">
    <property type="nucleotide sequence ID" value="NZ_JBHTCJ010000001.1"/>
</dbReference>
<gene>
    <name evidence="1" type="ORF">ACFQRI_03280</name>
</gene>
<reference evidence="2" key="1">
    <citation type="journal article" date="2019" name="Int. J. Syst. Evol. Microbiol.">
        <title>The Global Catalogue of Microorganisms (GCM) 10K type strain sequencing project: providing services to taxonomists for standard genome sequencing and annotation.</title>
        <authorList>
            <consortium name="The Broad Institute Genomics Platform"/>
            <consortium name="The Broad Institute Genome Sequencing Center for Infectious Disease"/>
            <person name="Wu L."/>
            <person name="Ma J."/>
        </authorList>
    </citation>
    <scope>NUCLEOTIDE SEQUENCE [LARGE SCALE GENOMIC DNA]</scope>
    <source>
        <strain evidence="2">WLHS5</strain>
    </source>
</reference>
<proteinExistence type="predicted"/>
<dbReference type="EMBL" id="JBHTCJ010000001">
    <property type="protein sequence ID" value="MFC7340422.1"/>
    <property type="molecule type" value="Genomic_DNA"/>
</dbReference>
<dbReference type="Gene3D" id="1.10.10.10">
    <property type="entry name" value="Winged helix-like DNA-binding domain superfamily/Winged helix DNA-binding domain"/>
    <property type="match status" value="1"/>
</dbReference>
<comment type="caution">
    <text evidence="1">The sequence shown here is derived from an EMBL/GenBank/DDBJ whole genome shotgun (WGS) entry which is preliminary data.</text>
</comment>
<dbReference type="Proteomes" id="UP001596504">
    <property type="component" value="Unassembled WGS sequence"/>
</dbReference>
<organism evidence="1 2">
    <name type="scientific">Saccharopolyspora griseoalba</name>
    <dbReference type="NCBI Taxonomy" id="1431848"/>
    <lineage>
        <taxon>Bacteria</taxon>
        <taxon>Bacillati</taxon>
        <taxon>Actinomycetota</taxon>
        <taxon>Actinomycetes</taxon>
        <taxon>Pseudonocardiales</taxon>
        <taxon>Pseudonocardiaceae</taxon>
        <taxon>Saccharopolyspora</taxon>
    </lineage>
</organism>
<evidence type="ECO:0000313" key="2">
    <source>
        <dbReference type="Proteomes" id="UP001596504"/>
    </source>
</evidence>
<accession>A0ABW2LD93</accession>
<dbReference type="SUPFAM" id="SSF46785">
    <property type="entry name" value="Winged helix' DNA-binding domain"/>
    <property type="match status" value="1"/>
</dbReference>
<evidence type="ECO:0000313" key="1">
    <source>
        <dbReference type="EMBL" id="MFC7340422.1"/>
    </source>
</evidence>
<name>A0ABW2LD93_9PSEU</name>
<protein>
    <recommendedName>
        <fullName evidence="3">Transcriptional regulator</fullName>
    </recommendedName>
</protein>
<dbReference type="InterPro" id="IPR036388">
    <property type="entry name" value="WH-like_DNA-bd_sf"/>
</dbReference>